<evidence type="ECO:0000256" key="4">
    <source>
        <dbReference type="ARBA" id="ARBA00022989"/>
    </source>
</evidence>
<dbReference type="InterPro" id="IPR052536">
    <property type="entry name" value="ABC-4_Integral_Memb_Prot"/>
</dbReference>
<dbReference type="PROSITE" id="PS51257">
    <property type="entry name" value="PROKAR_LIPOPROTEIN"/>
    <property type="match status" value="1"/>
</dbReference>
<evidence type="ECO:0000256" key="2">
    <source>
        <dbReference type="ARBA" id="ARBA00022475"/>
    </source>
</evidence>
<evidence type="ECO:0000256" key="3">
    <source>
        <dbReference type="ARBA" id="ARBA00022692"/>
    </source>
</evidence>
<evidence type="ECO:0000256" key="1">
    <source>
        <dbReference type="ARBA" id="ARBA00004651"/>
    </source>
</evidence>
<feature type="transmembrane region" description="Helical" evidence="6">
    <location>
        <begin position="107"/>
        <end position="138"/>
    </location>
</feature>
<accession>A0ABT6ZJC6</accession>
<feature type="transmembrane region" description="Helical" evidence="6">
    <location>
        <begin position="207"/>
        <end position="226"/>
    </location>
</feature>
<dbReference type="RefSeq" id="WP_283713884.1">
    <property type="nucleotide sequence ID" value="NZ_JASJEW010000007.1"/>
</dbReference>
<dbReference type="Proteomes" id="UP001431693">
    <property type="component" value="Unassembled WGS sequence"/>
</dbReference>
<protein>
    <submittedName>
        <fullName evidence="8">ABC transporter permease</fullName>
    </submittedName>
</protein>
<feature type="transmembrane region" description="Helical" evidence="6">
    <location>
        <begin position="335"/>
        <end position="360"/>
    </location>
</feature>
<feature type="transmembrane region" description="Helical" evidence="6">
    <location>
        <begin position="62"/>
        <end position="86"/>
    </location>
</feature>
<keyword evidence="3 6" id="KW-0812">Transmembrane</keyword>
<gene>
    <name evidence="8" type="ORF">QJ043_03505</name>
</gene>
<sequence length="470" mass="49649">MYLKLALGNVRRSVKDYSVFFATLAFAACLLYSFSSAGDYLWAMDLSGEQRGLAESQQLNTVMSAFSVFVVVVFAFLMSYGFRFIVRRRTREFALYGLLGMDGRGVSAILCLEGALVGVAAWAVGVAVGVLASPAFMLLEAWVFGVGWRPAVIFSPDAFRWTLLCFAALVATACAASGRQVARAPLATLFVADKKPERLLAMGKPRLAWAQLALGVVLVGAVWAAVLLQPALFLVLLVPFGAMALVGTWLVARFLAWAVPRALQRRPQRYLRGLTCFTVRQTQATASSSSMAMAVVCVLIACAVCMVAAGLAFTVGVRGSGSPVSAELADSLAPVGFIGLLYGLSFLLAAMAVLALQQLAEAADGTRRYRVLADLGASRSLAAGSLRTQVALYFGVPLAGALLHDVVGLTIVAVLAEGIGAVFGTIVAATVGVTVAVMVFYYVVTCRGCARIVLAPWGRPTGARTSEGRR</sequence>
<evidence type="ECO:0000313" key="8">
    <source>
        <dbReference type="EMBL" id="MDJ1129151.1"/>
    </source>
</evidence>
<feature type="transmembrane region" description="Helical" evidence="6">
    <location>
        <begin position="20"/>
        <end position="42"/>
    </location>
</feature>
<feature type="transmembrane region" description="Helical" evidence="6">
    <location>
        <begin position="290"/>
        <end position="315"/>
    </location>
</feature>
<proteinExistence type="predicted"/>
<feature type="domain" description="ABC3 transporter permease C-terminal" evidence="7">
    <location>
        <begin position="65"/>
        <end position="184"/>
    </location>
</feature>
<evidence type="ECO:0000259" key="7">
    <source>
        <dbReference type="Pfam" id="PF02687"/>
    </source>
</evidence>
<feature type="transmembrane region" description="Helical" evidence="6">
    <location>
        <begin position="390"/>
        <end position="415"/>
    </location>
</feature>
<name>A0ABT6ZJC6_9ACTN</name>
<dbReference type="PANTHER" id="PTHR46795:SF3">
    <property type="entry name" value="ABC TRANSPORTER PERMEASE"/>
    <property type="match status" value="1"/>
</dbReference>
<feature type="transmembrane region" description="Helical" evidence="6">
    <location>
        <begin position="421"/>
        <end position="444"/>
    </location>
</feature>
<evidence type="ECO:0000256" key="5">
    <source>
        <dbReference type="ARBA" id="ARBA00023136"/>
    </source>
</evidence>
<dbReference type="InterPro" id="IPR003838">
    <property type="entry name" value="ABC3_permease_C"/>
</dbReference>
<comment type="subcellular location">
    <subcellularLocation>
        <location evidence="1">Cell membrane</location>
        <topology evidence="1">Multi-pass membrane protein</topology>
    </subcellularLocation>
</comment>
<reference evidence="8" key="1">
    <citation type="submission" date="2023-05" db="EMBL/GenBank/DDBJ databases">
        <title>[olsenella] sp. nov., isolated from a pig farm feces dump.</title>
        <authorList>
            <person name="Chang Y.-H."/>
        </authorList>
    </citation>
    <scope>NUCLEOTIDE SEQUENCE</scope>
    <source>
        <strain evidence="8">YH-ols2217</strain>
    </source>
</reference>
<keyword evidence="5 6" id="KW-0472">Membrane</keyword>
<organism evidence="8 9">
    <name type="scientific">Kribbibacterium absianum</name>
    <dbReference type="NCBI Taxonomy" id="3044210"/>
    <lineage>
        <taxon>Bacteria</taxon>
        <taxon>Bacillati</taxon>
        <taxon>Actinomycetota</taxon>
        <taxon>Coriobacteriia</taxon>
        <taxon>Coriobacteriales</taxon>
        <taxon>Kribbibacteriaceae</taxon>
        <taxon>Kribbibacterium</taxon>
    </lineage>
</organism>
<feature type="transmembrane region" description="Helical" evidence="6">
    <location>
        <begin position="232"/>
        <end position="259"/>
    </location>
</feature>
<keyword evidence="2" id="KW-1003">Cell membrane</keyword>
<dbReference type="PANTHER" id="PTHR46795">
    <property type="entry name" value="ABC TRANSPORTER PERMEASE-RELATED-RELATED"/>
    <property type="match status" value="1"/>
</dbReference>
<evidence type="ECO:0000313" key="9">
    <source>
        <dbReference type="Proteomes" id="UP001431693"/>
    </source>
</evidence>
<feature type="transmembrane region" description="Helical" evidence="6">
    <location>
        <begin position="158"/>
        <end position="176"/>
    </location>
</feature>
<keyword evidence="4 6" id="KW-1133">Transmembrane helix</keyword>
<keyword evidence="9" id="KW-1185">Reference proteome</keyword>
<dbReference type="Pfam" id="PF02687">
    <property type="entry name" value="FtsX"/>
    <property type="match status" value="1"/>
</dbReference>
<comment type="caution">
    <text evidence="8">The sequence shown here is derived from an EMBL/GenBank/DDBJ whole genome shotgun (WGS) entry which is preliminary data.</text>
</comment>
<dbReference type="EMBL" id="JASJEX010000002">
    <property type="protein sequence ID" value="MDJ1129151.1"/>
    <property type="molecule type" value="Genomic_DNA"/>
</dbReference>
<evidence type="ECO:0000256" key="6">
    <source>
        <dbReference type="SAM" id="Phobius"/>
    </source>
</evidence>